<gene>
    <name evidence="2" type="ORF">BST28_07395</name>
</gene>
<comment type="caution">
    <text evidence="2">The sequence shown here is derived from an EMBL/GenBank/DDBJ whole genome shotgun (WGS) entry which is preliminary data.</text>
</comment>
<evidence type="ECO:0000313" key="3">
    <source>
        <dbReference type="Proteomes" id="UP000192713"/>
    </source>
</evidence>
<feature type="transmembrane region" description="Helical" evidence="1">
    <location>
        <begin position="63"/>
        <end position="83"/>
    </location>
</feature>
<keyword evidence="1" id="KW-1133">Transmembrane helix</keyword>
<feature type="transmembrane region" description="Helical" evidence="1">
    <location>
        <begin position="95"/>
        <end position="112"/>
    </location>
</feature>
<feature type="transmembrane region" description="Helical" evidence="1">
    <location>
        <begin position="33"/>
        <end position="51"/>
    </location>
</feature>
<organism evidence="2 3">
    <name type="scientific">Mycolicibacter kumamotonensis</name>
    <dbReference type="NCBI Taxonomy" id="354243"/>
    <lineage>
        <taxon>Bacteria</taxon>
        <taxon>Bacillati</taxon>
        <taxon>Actinomycetota</taxon>
        <taxon>Actinomycetes</taxon>
        <taxon>Mycobacteriales</taxon>
        <taxon>Mycobacteriaceae</taxon>
        <taxon>Mycolicibacter</taxon>
    </lineage>
</organism>
<evidence type="ECO:0000256" key="1">
    <source>
        <dbReference type="SAM" id="Phobius"/>
    </source>
</evidence>
<protein>
    <submittedName>
        <fullName evidence="2">Uncharacterized protein</fullName>
    </submittedName>
</protein>
<dbReference type="AlphaFoldDB" id="A0A1X0E9R4"/>
<keyword evidence="1" id="KW-0472">Membrane</keyword>
<reference evidence="2 3" key="1">
    <citation type="submission" date="2017-02" db="EMBL/GenBank/DDBJ databases">
        <title>The new phylogeny of genus Mycobacterium.</title>
        <authorList>
            <person name="Tortoli E."/>
            <person name="Trovato A."/>
            <person name="Cirillo D.M."/>
        </authorList>
    </citation>
    <scope>NUCLEOTIDE SEQUENCE [LARGE SCALE GENOMIC DNA]</scope>
    <source>
        <strain evidence="2 3">DSM 45093</strain>
    </source>
</reference>
<proteinExistence type="predicted"/>
<dbReference type="EMBL" id="MVHU01000007">
    <property type="protein sequence ID" value="ORA81351.1"/>
    <property type="molecule type" value="Genomic_DNA"/>
</dbReference>
<accession>A0A1X0E9R4</accession>
<keyword evidence="1" id="KW-0812">Transmembrane</keyword>
<evidence type="ECO:0000313" key="2">
    <source>
        <dbReference type="EMBL" id="ORA81351.1"/>
    </source>
</evidence>
<dbReference type="Proteomes" id="UP000192713">
    <property type="component" value="Unassembled WGS sequence"/>
</dbReference>
<name>A0A1X0E9R4_9MYCO</name>
<sequence length="138" mass="14554">MASGVGGALVIASLFLPWAAVDGAHLNGWDFNTVAALYFLICGAFGILTAVTGGQYGFMRPDVSIIGGTDLLNVISMLLFVWLLFNFPENATREYGVYAALIFTAIAAFPIADYRPLRGAPWFPPVKTGEAASAGTSS</sequence>